<dbReference type="Proteomes" id="UP001596296">
    <property type="component" value="Unassembled WGS sequence"/>
</dbReference>
<keyword evidence="2" id="KW-0540">Nuclease</keyword>
<dbReference type="AlphaFoldDB" id="A0ABD5UT06"/>
<dbReference type="InterPro" id="IPR036691">
    <property type="entry name" value="Endo/exonu/phosph_ase_sf"/>
</dbReference>
<dbReference type="RefSeq" id="WP_379742864.1">
    <property type="nucleotide sequence ID" value="NZ_JBHSVN010000001.1"/>
</dbReference>
<dbReference type="Gene3D" id="3.60.10.10">
    <property type="entry name" value="Endonuclease/exonuclease/phosphatase"/>
    <property type="match status" value="1"/>
</dbReference>
<evidence type="ECO:0000259" key="1">
    <source>
        <dbReference type="Pfam" id="PF03372"/>
    </source>
</evidence>
<evidence type="ECO:0000313" key="3">
    <source>
        <dbReference type="Proteomes" id="UP001596296"/>
    </source>
</evidence>
<keyword evidence="3" id="KW-1185">Reference proteome</keyword>
<dbReference type="PANTHER" id="PTHR12121:SF36">
    <property type="entry name" value="ENDONUCLEASE_EXONUCLEASE_PHOSPHATASE DOMAIN-CONTAINING PROTEIN"/>
    <property type="match status" value="1"/>
</dbReference>
<dbReference type="EMBL" id="JBHSXL010000006">
    <property type="protein sequence ID" value="MFC6892525.1"/>
    <property type="molecule type" value="Genomic_DNA"/>
</dbReference>
<feature type="domain" description="Endonuclease/exonuclease/phosphatase" evidence="1">
    <location>
        <begin position="7"/>
        <end position="269"/>
    </location>
</feature>
<reference evidence="2 3" key="1">
    <citation type="journal article" date="2019" name="Int. J. Syst. Evol. Microbiol.">
        <title>The Global Catalogue of Microorganisms (GCM) 10K type strain sequencing project: providing services to taxonomists for standard genome sequencing and annotation.</title>
        <authorList>
            <consortium name="The Broad Institute Genomics Platform"/>
            <consortium name="The Broad Institute Genome Sequencing Center for Infectious Disease"/>
            <person name="Wu L."/>
            <person name="Ma J."/>
        </authorList>
    </citation>
    <scope>NUCLEOTIDE SEQUENCE [LARGE SCALE GENOMIC DNA]</scope>
    <source>
        <strain evidence="2 3">SKJ47</strain>
    </source>
</reference>
<dbReference type="CDD" id="cd09083">
    <property type="entry name" value="EEP-1"/>
    <property type="match status" value="1"/>
</dbReference>
<dbReference type="Pfam" id="PF03372">
    <property type="entry name" value="Exo_endo_phos"/>
    <property type="match status" value="1"/>
</dbReference>
<dbReference type="InterPro" id="IPR005135">
    <property type="entry name" value="Endo/exonuclease/phosphatase"/>
</dbReference>
<dbReference type="InterPro" id="IPR050410">
    <property type="entry name" value="CCR4/nocturin_mRNA_transcr"/>
</dbReference>
<dbReference type="PANTHER" id="PTHR12121">
    <property type="entry name" value="CARBON CATABOLITE REPRESSOR PROTEIN 4"/>
    <property type="match status" value="1"/>
</dbReference>
<organism evidence="2 3">
    <name type="scientific">Halopenitus salinus</name>
    <dbReference type="NCBI Taxonomy" id="1198295"/>
    <lineage>
        <taxon>Archaea</taxon>
        <taxon>Methanobacteriati</taxon>
        <taxon>Methanobacteriota</taxon>
        <taxon>Stenosarchaea group</taxon>
        <taxon>Halobacteria</taxon>
        <taxon>Halobacteriales</taxon>
        <taxon>Haloferacaceae</taxon>
        <taxon>Halopenitus</taxon>
    </lineage>
</organism>
<comment type="caution">
    <text evidence="2">The sequence shown here is derived from an EMBL/GenBank/DDBJ whole genome shotgun (WGS) entry which is preliminary data.</text>
</comment>
<gene>
    <name evidence="2" type="ORF">ACFQE9_07870</name>
</gene>
<accession>A0ABD5UT06</accession>
<evidence type="ECO:0000313" key="2">
    <source>
        <dbReference type="EMBL" id="MFC6892525.1"/>
    </source>
</evidence>
<protein>
    <submittedName>
        <fullName evidence="2">Endonuclease/exonuclease/phosphatase family protein</fullName>
    </submittedName>
</protein>
<proteinExistence type="predicted"/>
<dbReference type="GO" id="GO:0004519">
    <property type="term" value="F:endonuclease activity"/>
    <property type="evidence" value="ECO:0007669"/>
    <property type="project" value="UniProtKB-KW"/>
</dbReference>
<keyword evidence="2" id="KW-0255">Endonuclease</keyword>
<dbReference type="SUPFAM" id="SSF56219">
    <property type="entry name" value="DNase I-like"/>
    <property type="match status" value="1"/>
</dbReference>
<keyword evidence="2" id="KW-0378">Hydrolase</keyword>
<name>A0ABD5UT06_9EURY</name>
<sequence length="278" mass="30571">MRRLRAMTYNVRFADSSGSHDRWPARRDGVASLVRFHAPDVVGFQEPRAGQREDLRESLPGYALVGRGRLADGSGEGCPIAVRSDRWTVRDHDTFWLSETPEQPGAGWDGAHPRIVTWARIVPSEAERDGDAGAFTVCNTHLDHRSARARRRGAATLADRLATIAEGTPVVVLGDLNCRVGEEPHRILRGVADGTVESRESDEDRPTVALADAVESAPVRHGPDTSLTDFRSLVMNRRIDHVLVSEGIDVDAAATLADRDDRGRYPSDHLPVVVRLRV</sequence>